<dbReference type="AlphaFoldDB" id="A0A0F7SMN5"/>
<reference evidence="2" key="1">
    <citation type="submission" date="2014-08" db="EMBL/GenBank/DDBJ databases">
        <authorList>
            <person name="Sharma Rahul"/>
            <person name="Thines Marco"/>
        </authorList>
    </citation>
    <scope>NUCLEOTIDE SEQUENCE</scope>
</reference>
<sequence>MSQSIEIPFQAPFLRWSPYADGPATGGWSPNGLGYGTTQPNSTGAFRWTQGVGSTLELQFNGTAAYIYGSVYGSPSYTVTLDDSTTSPAVDNTELGSFTGLSASSEHQLILNVTEAGTDDWLALNKVVISVPRNGQANYTFDDADTDHFSYSCFVQRSLGGTYKQTTTYTQAKNAYATVNFTGSSIYMFGSIQPDHGLYSVSVDGQPATTFNGSSRAGLTQQLLFFGSGYDASKTHIITVTDADGSKLDMDYIVTWAAPDTTRQRQIAGISVGAIVAAIIVIGVVLWIWRTERNGRRKLNTYIREYVEKSQQVRLH</sequence>
<dbReference type="EMBL" id="LN483142">
    <property type="protein sequence ID" value="CED83317.1"/>
    <property type="molecule type" value="Genomic_DNA"/>
</dbReference>
<evidence type="ECO:0000313" key="2">
    <source>
        <dbReference type="EMBL" id="CED83317.1"/>
    </source>
</evidence>
<feature type="transmembrane region" description="Helical" evidence="1">
    <location>
        <begin position="267"/>
        <end position="289"/>
    </location>
</feature>
<evidence type="ECO:0000256" key="1">
    <source>
        <dbReference type="SAM" id="Phobius"/>
    </source>
</evidence>
<accession>A0A0F7SMN5</accession>
<keyword evidence="1" id="KW-1133">Transmembrane helix</keyword>
<name>A0A0F7SMN5_PHARH</name>
<proteinExistence type="predicted"/>
<dbReference type="Gene3D" id="2.60.120.260">
    <property type="entry name" value="Galactose-binding domain-like"/>
    <property type="match status" value="2"/>
</dbReference>
<keyword evidence="1" id="KW-0812">Transmembrane</keyword>
<organism evidence="2">
    <name type="scientific">Phaffia rhodozyma</name>
    <name type="common">Yeast</name>
    <name type="synonym">Xanthophyllomyces dendrorhous</name>
    <dbReference type="NCBI Taxonomy" id="264483"/>
    <lineage>
        <taxon>Eukaryota</taxon>
        <taxon>Fungi</taxon>
        <taxon>Dikarya</taxon>
        <taxon>Basidiomycota</taxon>
        <taxon>Agaricomycotina</taxon>
        <taxon>Tremellomycetes</taxon>
        <taxon>Cystofilobasidiales</taxon>
        <taxon>Mrakiaceae</taxon>
        <taxon>Phaffia</taxon>
    </lineage>
</organism>
<keyword evidence="1" id="KW-0472">Membrane</keyword>
<protein>
    <submittedName>
        <fullName evidence="2">Uncharacterized protein</fullName>
    </submittedName>
</protein>